<accession>A0A2A2SEF3</accession>
<keyword evidence="7" id="KW-0479">Metal-binding</keyword>
<feature type="transmembrane region" description="Helical" evidence="12">
    <location>
        <begin position="19"/>
        <end position="38"/>
    </location>
</feature>
<proteinExistence type="inferred from homology"/>
<dbReference type="InterPro" id="IPR000516">
    <property type="entry name" value="Ni-dep_Hydgase_cyt-B"/>
</dbReference>
<dbReference type="GO" id="GO:0009055">
    <property type="term" value="F:electron transfer activity"/>
    <property type="evidence" value="ECO:0007669"/>
    <property type="project" value="InterPro"/>
</dbReference>
<comment type="similarity">
    <text evidence="2">Belongs to the HupC/HyaC/HydC family.</text>
</comment>
<evidence type="ECO:0000313" key="15">
    <source>
        <dbReference type="Proteomes" id="UP000218151"/>
    </source>
</evidence>
<evidence type="ECO:0000256" key="5">
    <source>
        <dbReference type="ARBA" id="ARBA00022617"/>
    </source>
</evidence>
<evidence type="ECO:0000256" key="10">
    <source>
        <dbReference type="ARBA" id="ARBA00023004"/>
    </source>
</evidence>
<gene>
    <name evidence="14" type="ORF">CKY28_08030</name>
</gene>
<keyword evidence="4" id="KW-1003">Cell membrane</keyword>
<evidence type="ECO:0000256" key="3">
    <source>
        <dbReference type="ARBA" id="ARBA00022448"/>
    </source>
</evidence>
<evidence type="ECO:0000256" key="6">
    <source>
        <dbReference type="ARBA" id="ARBA00022692"/>
    </source>
</evidence>
<dbReference type="Gene3D" id="1.20.950.20">
    <property type="entry name" value="Transmembrane di-heme cytochromes, Chain C"/>
    <property type="match status" value="1"/>
</dbReference>
<keyword evidence="6 12" id="KW-0812">Transmembrane</keyword>
<dbReference type="RefSeq" id="WP_095997835.1">
    <property type="nucleotide sequence ID" value="NZ_NSLI01000003.1"/>
</dbReference>
<evidence type="ECO:0000256" key="2">
    <source>
        <dbReference type="ARBA" id="ARBA00008622"/>
    </source>
</evidence>
<evidence type="ECO:0000313" key="14">
    <source>
        <dbReference type="EMBL" id="PAX07593.1"/>
    </source>
</evidence>
<evidence type="ECO:0000256" key="4">
    <source>
        <dbReference type="ARBA" id="ARBA00022475"/>
    </source>
</evidence>
<keyword evidence="3" id="KW-0813">Transport</keyword>
<comment type="subcellular location">
    <subcellularLocation>
        <location evidence="1">Cell membrane</location>
        <topology evidence="1">Multi-pass membrane protein</topology>
    </subcellularLocation>
</comment>
<dbReference type="Proteomes" id="UP000218151">
    <property type="component" value="Unassembled WGS sequence"/>
</dbReference>
<evidence type="ECO:0000256" key="8">
    <source>
        <dbReference type="ARBA" id="ARBA00022982"/>
    </source>
</evidence>
<dbReference type="EMBL" id="NSLI01000003">
    <property type="protein sequence ID" value="PAX07593.1"/>
    <property type="molecule type" value="Genomic_DNA"/>
</dbReference>
<dbReference type="OrthoDB" id="9781740at2"/>
<sequence>MSEVPPGTIVKRHRLATRVWHWVNAVAVIVLLGSGLGISNAHRRLYWGEYGANFDAAWAEVPRFPDWVTIPGYYSLALSRRWHLFFAVVLGFGLLAYMVVSLLNRHFQRKLAIRRGELSRRHIWADFRAHLDFRFHDPEAPDQYNLFQKLSYALVLFVLLPLAILTGMALSPWLNATFPWILDLLGGRQSARSIHFIASGLIALFTVVHLTLVILAGTWNELRSMVTGRWKVPE</sequence>
<dbReference type="AlphaFoldDB" id="A0A2A2SEF3"/>
<evidence type="ECO:0000256" key="11">
    <source>
        <dbReference type="ARBA" id="ARBA00023136"/>
    </source>
</evidence>
<evidence type="ECO:0000256" key="1">
    <source>
        <dbReference type="ARBA" id="ARBA00004651"/>
    </source>
</evidence>
<protein>
    <recommendedName>
        <fullName evidence="13">Cytochrome b561 bacterial/Ni-hydrogenase domain-containing protein</fullName>
    </recommendedName>
</protein>
<dbReference type="PRINTS" id="PR00161">
    <property type="entry name" value="NIHGNASECYTB"/>
</dbReference>
<dbReference type="GO" id="GO:0005886">
    <property type="term" value="C:plasma membrane"/>
    <property type="evidence" value="ECO:0007669"/>
    <property type="project" value="UniProtKB-SubCell"/>
</dbReference>
<evidence type="ECO:0000259" key="13">
    <source>
        <dbReference type="Pfam" id="PF01292"/>
    </source>
</evidence>
<dbReference type="SUPFAM" id="SSF81342">
    <property type="entry name" value="Transmembrane di-heme cytochromes"/>
    <property type="match status" value="1"/>
</dbReference>
<dbReference type="InterPro" id="IPR011577">
    <property type="entry name" value="Cyt_b561_bac/Ni-Hgenase"/>
</dbReference>
<keyword evidence="5" id="KW-0349">Heme</keyword>
<dbReference type="Pfam" id="PF01292">
    <property type="entry name" value="Ni_hydr_CYTB"/>
    <property type="match status" value="1"/>
</dbReference>
<dbReference type="GO" id="GO:0020037">
    <property type="term" value="F:heme binding"/>
    <property type="evidence" value="ECO:0007669"/>
    <property type="project" value="TreeGrafter"/>
</dbReference>
<dbReference type="GO" id="GO:0022904">
    <property type="term" value="P:respiratory electron transport chain"/>
    <property type="evidence" value="ECO:0007669"/>
    <property type="project" value="InterPro"/>
</dbReference>
<keyword evidence="8" id="KW-0249">Electron transport</keyword>
<dbReference type="InterPro" id="IPR016174">
    <property type="entry name" value="Di-haem_cyt_TM"/>
</dbReference>
<feature type="transmembrane region" description="Helical" evidence="12">
    <location>
        <begin position="152"/>
        <end position="174"/>
    </location>
</feature>
<dbReference type="PANTHER" id="PTHR30485">
    <property type="entry name" value="NI/FE-HYDROGENASE 1 B-TYPE CYTOCHROME SUBUNIT"/>
    <property type="match status" value="1"/>
</dbReference>
<dbReference type="GO" id="GO:0005506">
    <property type="term" value="F:iron ion binding"/>
    <property type="evidence" value="ECO:0007669"/>
    <property type="project" value="InterPro"/>
</dbReference>
<dbReference type="PANTHER" id="PTHR30485:SF1">
    <property type="entry name" value="CYTOCHROME YDHU-RELATED"/>
    <property type="match status" value="1"/>
</dbReference>
<reference evidence="15" key="1">
    <citation type="submission" date="2017-09" db="EMBL/GenBank/DDBJ databases">
        <authorList>
            <person name="Feng G."/>
            <person name="Zhu H."/>
        </authorList>
    </citation>
    <scope>NUCLEOTIDE SEQUENCE [LARGE SCALE GENOMIC DNA]</scope>
    <source>
        <strain evidence="15">1PNM-20</strain>
    </source>
</reference>
<feature type="transmembrane region" description="Helical" evidence="12">
    <location>
        <begin position="194"/>
        <end position="219"/>
    </location>
</feature>
<keyword evidence="11 12" id="KW-0472">Membrane</keyword>
<evidence type="ECO:0000256" key="12">
    <source>
        <dbReference type="SAM" id="Phobius"/>
    </source>
</evidence>
<keyword evidence="10" id="KW-0408">Iron</keyword>
<feature type="transmembrane region" description="Helical" evidence="12">
    <location>
        <begin position="82"/>
        <end position="104"/>
    </location>
</feature>
<keyword evidence="15" id="KW-1185">Reference proteome</keyword>
<dbReference type="InterPro" id="IPR051542">
    <property type="entry name" value="Hydrogenase_cytochrome"/>
</dbReference>
<keyword evidence="9 12" id="KW-1133">Transmembrane helix</keyword>
<organism evidence="14 15">
    <name type="scientific">Sphingomonas lenta</name>
    <dbReference type="NCBI Taxonomy" id="1141887"/>
    <lineage>
        <taxon>Bacteria</taxon>
        <taxon>Pseudomonadati</taxon>
        <taxon>Pseudomonadota</taxon>
        <taxon>Alphaproteobacteria</taxon>
        <taxon>Sphingomonadales</taxon>
        <taxon>Sphingomonadaceae</taxon>
        <taxon>Sphingomonas</taxon>
    </lineage>
</organism>
<feature type="domain" description="Cytochrome b561 bacterial/Ni-hydrogenase" evidence="13">
    <location>
        <begin position="12"/>
        <end position="228"/>
    </location>
</feature>
<comment type="caution">
    <text evidence="14">The sequence shown here is derived from an EMBL/GenBank/DDBJ whole genome shotgun (WGS) entry which is preliminary data.</text>
</comment>
<evidence type="ECO:0000256" key="7">
    <source>
        <dbReference type="ARBA" id="ARBA00022723"/>
    </source>
</evidence>
<name>A0A2A2SEF3_9SPHN</name>
<evidence type="ECO:0000256" key="9">
    <source>
        <dbReference type="ARBA" id="ARBA00022989"/>
    </source>
</evidence>